<sequence length="64" mass="7265">MALVKQYGKTAALCYEAGYDGGQVASFDQPFCSIQYMAHRLDVWERRPTIYAPTPVSRNETCMK</sequence>
<dbReference type="Proteomes" id="UP000054266">
    <property type="component" value="Unassembled WGS sequence"/>
</dbReference>
<protein>
    <submittedName>
        <fullName evidence="1">Uncharacterized protein</fullName>
    </submittedName>
</protein>
<proteinExistence type="predicted"/>
<evidence type="ECO:0000313" key="2">
    <source>
        <dbReference type="Proteomes" id="UP000054266"/>
    </source>
</evidence>
<gene>
    <name evidence="1" type="ORF">PV04_08945</name>
</gene>
<accession>A0A0D2FAX5</accession>
<name>A0A0D2FAX5_9EURO</name>
<dbReference type="EMBL" id="KN846961">
    <property type="protein sequence ID" value="KIW63985.1"/>
    <property type="molecule type" value="Genomic_DNA"/>
</dbReference>
<organism evidence="1 2">
    <name type="scientific">Phialophora macrospora</name>
    <dbReference type="NCBI Taxonomy" id="1851006"/>
    <lineage>
        <taxon>Eukaryota</taxon>
        <taxon>Fungi</taxon>
        <taxon>Dikarya</taxon>
        <taxon>Ascomycota</taxon>
        <taxon>Pezizomycotina</taxon>
        <taxon>Eurotiomycetes</taxon>
        <taxon>Chaetothyriomycetidae</taxon>
        <taxon>Chaetothyriales</taxon>
        <taxon>Herpotrichiellaceae</taxon>
        <taxon>Phialophora</taxon>
    </lineage>
</organism>
<evidence type="ECO:0000313" key="1">
    <source>
        <dbReference type="EMBL" id="KIW63985.1"/>
    </source>
</evidence>
<dbReference type="AlphaFoldDB" id="A0A0D2FAX5"/>
<keyword evidence="2" id="KW-1185">Reference proteome</keyword>
<dbReference type="HOGENOM" id="CLU_2867466_0_0_1"/>
<reference evidence="1 2" key="1">
    <citation type="submission" date="2015-01" db="EMBL/GenBank/DDBJ databases">
        <title>The Genome Sequence of Capronia semiimmersa CBS27337.</title>
        <authorList>
            <consortium name="The Broad Institute Genomics Platform"/>
            <person name="Cuomo C."/>
            <person name="de Hoog S."/>
            <person name="Gorbushina A."/>
            <person name="Stielow B."/>
            <person name="Teixiera M."/>
            <person name="Abouelleil A."/>
            <person name="Chapman S.B."/>
            <person name="Priest M."/>
            <person name="Young S.K."/>
            <person name="Wortman J."/>
            <person name="Nusbaum C."/>
            <person name="Birren B."/>
        </authorList>
    </citation>
    <scope>NUCLEOTIDE SEQUENCE [LARGE SCALE GENOMIC DNA]</scope>
    <source>
        <strain evidence="1 2">CBS 27337</strain>
    </source>
</reference>